<sequence>MRVTGIYPPTVPAFDLWLALFCAVTECCTSFLIFTPAITETFSQNFLILGLVITIITSQLTVSSAFEWTMKTVIASWYGAGFGCAIVAFVTAVNHNHYNPYIGVAVSIPFAIFVCLAEQANVTHCKLSAVYRGDKALLLIMIVVVFGGDAPYWAALTACIAYTTGTTITLLGTLILWCLHLLPRPGPPPMAWLGLCMSEYFEEISSVAPAGEIQQDELDQKWKRLDRAAAAAAETPDSHLRGIIFSMVSSLSTLAHAVKHASFSEAAVKELWEPVDHSLNVIRVEAVCRLRPSPDTRVAKLDLYSLAISLRKKSTDALAAYTIGIESGDMRPISESELARFDFCTREIANYVELVADFLFRVNNPPSSMKTSWAHFKSSVKKWIKAPLFKQLNPPTPWPVRLAYPIRSGLGACVAGTDTHLEESDMVLRSVYRAILTTCGVILATLISTLMVPEFAYGRLRRATARAIEKQGEMVADSVKLVQDAEPAGRIRKSLDERVISAGDELLEIRGERWSQVTDATVETKLFSCLRGLLRSDERHVNAAHIIACQPLLDRLNRRTMVVVTAAGSFHPSSEESRGQFDEILGGLTPFISDMRTAGQELARVTNNHGSHRGLWDARSRKFDEALTSLTRVESKMRTAIPASRKRRTRSDVDEAKEEDLSDVYAILRALSLFMEAWRDVEHMMYFGYVKDSVNPFDVSSLGRSREMRRMPTLGVARLRAYSSVSEAESTRDDHTATPPRSERRSS</sequence>
<gene>
    <name evidence="3" type="primary">ALMT1_1</name>
    <name evidence="3" type="ORF">FOZ62_001857</name>
</gene>
<keyword evidence="2" id="KW-0472">Membrane</keyword>
<reference evidence="3 4" key="1">
    <citation type="submission" date="2020-04" db="EMBL/GenBank/DDBJ databases">
        <title>Perkinsus olseni comparative genomics.</title>
        <authorList>
            <person name="Bogema D.R."/>
        </authorList>
    </citation>
    <scope>NUCLEOTIDE SEQUENCE [LARGE SCALE GENOMIC DNA]</scope>
    <source>
        <strain evidence="3">ATCC PRA-205</strain>
    </source>
</reference>
<evidence type="ECO:0000256" key="2">
    <source>
        <dbReference type="SAM" id="Phobius"/>
    </source>
</evidence>
<keyword evidence="2" id="KW-1133">Transmembrane helix</keyword>
<proteinExistence type="predicted"/>
<dbReference type="Proteomes" id="UP000574390">
    <property type="component" value="Unassembled WGS sequence"/>
</dbReference>
<dbReference type="EMBL" id="JABANM010025856">
    <property type="protein sequence ID" value="KAF4713917.1"/>
    <property type="molecule type" value="Genomic_DNA"/>
</dbReference>
<protein>
    <submittedName>
        <fullName evidence="3">Aluminum-activated malate transporter 1</fullName>
    </submittedName>
</protein>
<feature type="transmembrane region" description="Helical" evidence="2">
    <location>
        <begin position="431"/>
        <end position="452"/>
    </location>
</feature>
<accession>A0A7J6R031</accession>
<dbReference type="AlphaFoldDB" id="A0A7J6R031"/>
<feature type="transmembrane region" description="Helical" evidence="2">
    <location>
        <begin position="12"/>
        <end position="34"/>
    </location>
</feature>
<evidence type="ECO:0000256" key="1">
    <source>
        <dbReference type="SAM" id="MobiDB-lite"/>
    </source>
</evidence>
<name>A0A7J6R031_PEROL</name>
<organism evidence="3 4">
    <name type="scientific">Perkinsus olseni</name>
    <name type="common">Perkinsus atlanticus</name>
    <dbReference type="NCBI Taxonomy" id="32597"/>
    <lineage>
        <taxon>Eukaryota</taxon>
        <taxon>Sar</taxon>
        <taxon>Alveolata</taxon>
        <taxon>Perkinsozoa</taxon>
        <taxon>Perkinsea</taxon>
        <taxon>Perkinsida</taxon>
        <taxon>Perkinsidae</taxon>
        <taxon>Perkinsus</taxon>
    </lineage>
</organism>
<keyword evidence="2" id="KW-0812">Transmembrane</keyword>
<feature type="transmembrane region" description="Helical" evidence="2">
    <location>
        <begin position="73"/>
        <end position="92"/>
    </location>
</feature>
<evidence type="ECO:0000313" key="3">
    <source>
        <dbReference type="EMBL" id="KAF4713917.1"/>
    </source>
</evidence>
<evidence type="ECO:0000313" key="4">
    <source>
        <dbReference type="Proteomes" id="UP000574390"/>
    </source>
</evidence>
<feature type="transmembrane region" description="Helical" evidence="2">
    <location>
        <begin position="98"/>
        <end position="116"/>
    </location>
</feature>
<feature type="transmembrane region" description="Helical" evidence="2">
    <location>
        <begin position="160"/>
        <end position="182"/>
    </location>
</feature>
<feature type="region of interest" description="Disordered" evidence="1">
    <location>
        <begin position="725"/>
        <end position="747"/>
    </location>
</feature>
<feature type="compositionally biased region" description="Basic and acidic residues" evidence="1">
    <location>
        <begin position="729"/>
        <end position="747"/>
    </location>
</feature>
<comment type="caution">
    <text evidence="3">The sequence shown here is derived from an EMBL/GenBank/DDBJ whole genome shotgun (WGS) entry which is preliminary data.</text>
</comment>
<feature type="transmembrane region" description="Helical" evidence="2">
    <location>
        <begin position="46"/>
        <end position="66"/>
    </location>
</feature>
<feature type="transmembrane region" description="Helical" evidence="2">
    <location>
        <begin position="136"/>
        <end position="154"/>
    </location>
</feature>